<evidence type="ECO:0000313" key="1">
    <source>
        <dbReference type="EMBL" id="PLW17053.1"/>
    </source>
</evidence>
<gene>
    <name evidence="2" type="ORF">PCANC_02059</name>
    <name evidence="1" type="ORF">PCANC_11873</name>
</gene>
<protein>
    <submittedName>
        <fullName evidence="1">Uncharacterized protein</fullName>
    </submittedName>
</protein>
<proteinExistence type="predicted"/>
<dbReference type="STRING" id="200324.A0A2N5SUZ4"/>
<dbReference type="AlphaFoldDB" id="A0A2N5SUZ4"/>
<evidence type="ECO:0000313" key="2">
    <source>
        <dbReference type="EMBL" id="PLW56189.1"/>
    </source>
</evidence>
<dbReference type="Proteomes" id="UP000235388">
    <property type="component" value="Unassembled WGS sequence"/>
</dbReference>
<dbReference type="OrthoDB" id="107110at2759"/>
<evidence type="ECO:0000313" key="3">
    <source>
        <dbReference type="Proteomes" id="UP000235388"/>
    </source>
</evidence>
<organism evidence="1 3">
    <name type="scientific">Puccinia coronata f. sp. avenae</name>
    <dbReference type="NCBI Taxonomy" id="200324"/>
    <lineage>
        <taxon>Eukaryota</taxon>
        <taxon>Fungi</taxon>
        <taxon>Dikarya</taxon>
        <taxon>Basidiomycota</taxon>
        <taxon>Pucciniomycotina</taxon>
        <taxon>Pucciniomycetes</taxon>
        <taxon>Pucciniales</taxon>
        <taxon>Pucciniaceae</taxon>
        <taxon>Puccinia</taxon>
    </lineage>
</organism>
<reference evidence="1 3" key="1">
    <citation type="submission" date="2017-11" db="EMBL/GenBank/DDBJ databases">
        <title>De novo assembly and phasing of dikaryotic genomes from two isolates of Puccinia coronata f. sp. avenae, the causal agent of oat crown rust.</title>
        <authorList>
            <person name="Miller M.E."/>
            <person name="Zhang Y."/>
            <person name="Omidvar V."/>
            <person name="Sperschneider J."/>
            <person name="Schwessinger B."/>
            <person name="Raley C."/>
            <person name="Palmer J.M."/>
            <person name="Garnica D."/>
            <person name="Upadhyaya N."/>
            <person name="Rathjen J."/>
            <person name="Taylor J.M."/>
            <person name="Park R.F."/>
            <person name="Dodds P.N."/>
            <person name="Hirsch C.D."/>
            <person name="Kianian S.F."/>
            <person name="Figueroa M."/>
        </authorList>
    </citation>
    <scope>NUCLEOTIDE SEQUENCE [LARGE SCALE GENOMIC DNA]</scope>
    <source>
        <strain evidence="1">12NC29</strain>
    </source>
</reference>
<sequence>MQSPGSPGASGSKNDHPSDLAIVRPRYTKLHPDDEDDCNSLLRLLRASSLSRVEQYLDNLAAAFDKNTLGPRLPGEYNQMQNTNDKGQMLVVLTAPSREAGEELLNPAAPDPRDYHSEDRLPTRLLETRNYLEANSHASQWLCRRMEFMAPYTTLIGPSICGKTRLLIELAQIICVPYICLRPRNST</sequence>
<accession>A0A2N5SUZ4</accession>
<dbReference type="PANTHER" id="PTHR33266">
    <property type="entry name" value="CHROMOSOME 15, WHOLE GENOME SHOTGUN SEQUENCE"/>
    <property type="match status" value="1"/>
</dbReference>
<dbReference type="EMBL" id="PGCJ01000857">
    <property type="protein sequence ID" value="PLW17053.1"/>
    <property type="molecule type" value="Genomic_DNA"/>
</dbReference>
<dbReference type="PANTHER" id="PTHR33266:SF1">
    <property type="entry name" value="F-BOX DOMAIN-CONTAINING PROTEIN"/>
    <property type="match status" value="1"/>
</dbReference>
<dbReference type="EMBL" id="PGCJ01000023">
    <property type="protein sequence ID" value="PLW56189.1"/>
    <property type="molecule type" value="Genomic_DNA"/>
</dbReference>
<name>A0A2N5SUZ4_9BASI</name>
<comment type="caution">
    <text evidence="1">The sequence shown here is derived from an EMBL/GenBank/DDBJ whole genome shotgun (WGS) entry which is preliminary data.</text>
</comment>
<keyword evidence="3" id="KW-1185">Reference proteome</keyword>